<comment type="caution">
    <text evidence="1">The sequence shown here is derived from an EMBL/GenBank/DDBJ whole genome shotgun (WGS) entry which is preliminary data.</text>
</comment>
<accession>A0A4R5E110</accession>
<dbReference type="AlphaFoldDB" id="A0A4R5E110"/>
<proteinExistence type="predicted"/>
<evidence type="ECO:0000313" key="1">
    <source>
        <dbReference type="EMBL" id="TDE18291.1"/>
    </source>
</evidence>
<keyword evidence="2" id="KW-1185">Reference proteome</keyword>
<dbReference type="RefSeq" id="WP_131956053.1">
    <property type="nucleotide sequence ID" value="NZ_SMFL01000001.1"/>
</dbReference>
<evidence type="ECO:0000313" key="2">
    <source>
        <dbReference type="Proteomes" id="UP000294850"/>
    </source>
</evidence>
<dbReference type="OrthoDB" id="964510at2"/>
<gene>
    <name evidence="1" type="ORF">E0F88_01755</name>
</gene>
<protein>
    <submittedName>
        <fullName evidence="1">Uncharacterized protein</fullName>
    </submittedName>
</protein>
<sequence>MLYPHDQSPVLFKDKEGINREGKYVLSMQAFIELAGDEGPEDCSNVFPEADIIQWEYLERSEMDGGLIEAF</sequence>
<dbReference type="EMBL" id="SMFL01000001">
    <property type="protein sequence ID" value="TDE18291.1"/>
    <property type="molecule type" value="Genomic_DNA"/>
</dbReference>
<organism evidence="1 2">
    <name type="scientific">Dyadobacter psychrotolerans</name>
    <dbReference type="NCBI Taxonomy" id="2541721"/>
    <lineage>
        <taxon>Bacteria</taxon>
        <taxon>Pseudomonadati</taxon>
        <taxon>Bacteroidota</taxon>
        <taxon>Cytophagia</taxon>
        <taxon>Cytophagales</taxon>
        <taxon>Spirosomataceae</taxon>
        <taxon>Dyadobacter</taxon>
    </lineage>
</organism>
<reference evidence="1 2" key="1">
    <citation type="submission" date="2019-03" db="EMBL/GenBank/DDBJ databases">
        <title>Dyadobacter AR-3-6 sp. nov., isolated from arctic soil.</title>
        <authorList>
            <person name="Chaudhary D.K."/>
        </authorList>
    </citation>
    <scope>NUCLEOTIDE SEQUENCE [LARGE SCALE GENOMIC DNA]</scope>
    <source>
        <strain evidence="1 2">AR-3-6</strain>
    </source>
</reference>
<name>A0A4R5E110_9BACT</name>
<dbReference type="Proteomes" id="UP000294850">
    <property type="component" value="Unassembled WGS sequence"/>
</dbReference>